<feature type="region of interest" description="Disordered" evidence="4">
    <location>
        <begin position="829"/>
        <end position="928"/>
    </location>
</feature>
<proteinExistence type="predicted"/>
<keyword evidence="1" id="KW-0433">Leucine-rich repeat</keyword>
<dbReference type="PROSITE" id="PS50104">
    <property type="entry name" value="TIR"/>
    <property type="match status" value="1"/>
</dbReference>
<dbReference type="InterPro" id="IPR036390">
    <property type="entry name" value="WH_DNA-bd_sf"/>
</dbReference>
<evidence type="ECO:0000313" key="6">
    <source>
        <dbReference type="EMBL" id="SPD21074.1"/>
    </source>
</evidence>
<dbReference type="InterPro" id="IPR058192">
    <property type="entry name" value="WHD_ROQ1-like"/>
</dbReference>
<dbReference type="PANTHER" id="PTHR11017:SF570">
    <property type="entry name" value="DISEASE RESISTANCE PROTEIN (TIR-NBS CLASS)-RELATED"/>
    <property type="match status" value="1"/>
</dbReference>
<dbReference type="Pfam" id="PF23282">
    <property type="entry name" value="WHD_ROQ1"/>
    <property type="match status" value="1"/>
</dbReference>
<feature type="compositionally biased region" description="Acidic residues" evidence="4">
    <location>
        <begin position="848"/>
        <end position="858"/>
    </location>
</feature>
<dbReference type="Pfam" id="PF00931">
    <property type="entry name" value="NB-ARC"/>
    <property type="match status" value="1"/>
</dbReference>
<dbReference type="EMBL" id="OIVN01005136">
    <property type="protein sequence ID" value="SPD21074.1"/>
    <property type="molecule type" value="Genomic_DNA"/>
</dbReference>
<dbReference type="SUPFAM" id="SSF52540">
    <property type="entry name" value="P-loop containing nucleoside triphosphate hydrolases"/>
    <property type="match status" value="1"/>
</dbReference>
<dbReference type="InterPro" id="IPR027417">
    <property type="entry name" value="P-loop_NTPase"/>
</dbReference>
<dbReference type="InterPro" id="IPR002182">
    <property type="entry name" value="NB-ARC"/>
</dbReference>
<feature type="compositionally biased region" description="Basic and acidic residues" evidence="4">
    <location>
        <begin position="883"/>
        <end position="905"/>
    </location>
</feature>
<organism evidence="6">
    <name type="scientific">Fagus sylvatica</name>
    <name type="common">Beechnut</name>
    <dbReference type="NCBI Taxonomy" id="28930"/>
    <lineage>
        <taxon>Eukaryota</taxon>
        <taxon>Viridiplantae</taxon>
        <taxon>Streptophyta</taxon>
        <taxon>Embryophyta</taxon>
        <taxon>Tracheophyta</taxon>
        <taxon>Spermatophyta</taxon>
        <taxon>Magnoliopsida</taxon>
        <taxon>eudicotyledons</taxon>
        <taxon>Gunneridae</taxon>
        <taxon>Pentapetalae</taxon>
        <taxon>rosids</taxon>
        <taxon>fabids</taxon>
        <taxon>Fagales</taxon>
        <taxon>Fagaceae</taxon>
        <taxon>Fagus</taxon>
    </lineage>
</organism>
<dbReference type="SUPFAM" id="SSF46785">
    <property type="entry name" value="Winged helix' DNA-binding domain"/>
    <property type="match status" value="1"/>
</dbReference>
<dbReference type="PANTHER" id="PTHR11017">
    <property type="entry name" value="LEUCINE-RICH REPEAT-CONTAINING PROTEIN"/>
    <property type="match status" value="1"/>
</dbReference>
<dbReference type="InterPro" id="IPR035897">
    <property type="entry name" value="Toll_tir_struct_dom_sf"/>
</dbReference>
<dbReference type="Gene3D" id="1.10.8.430">
    <property type="entry name" value="Helical domain of apoptotic protease-activating factors"/>
    <property type="match status" value="1"/>
</dbReference>
<evidence type="ECO:0000256" key="2">
    <source>
        <dbReference type="ARBA" id="ARBA00022737"/>
    </source>
</evidence>
<dbReference type="GO" id="GO:0006952">
    <property type="term" value="P:defense response"/>
    <property type="evidence" value="ECO:0007669"/>
    <property type="project" value="UniProtKB-KW"/>
</dbReference>
<dbReference type="SUPFAM" id="SSF52200">
    <property type="entry name" value="Toll/Interleukin receptor TIR domain"/>
    <property type="match status" value="1"/>
</dbReference>
<feature type="domain" description="TIR" evidence="5">
    <location>
        <begin position="18"/>
        <end position="145"/>
    </location>
</feature>
<dbReference type="InterPro" id="IPR044974">
    <property type="entry name" value="Disease_R_plants"/>
</dbReference>
<dbReference type="InterPro" id="IPR042197">
    <property type="entry name" value="Apaf_helical"/>
</dbReference>
<dbReference type="PRINTS" id="PR00364">
    <property type="entry name" value="DISEASERSIST"/>
</dbReference>
<keyword evidence="3" id="KW-0611">Plant defense</keyword>
<evidence type="ECO:0000256" key="3">
    <source>
        <dbReference type="ARBA" id="ARBA00022821"/>
    </source>
</evidence>
<dbReference type="AlphaFoldDB" id="A0A2N9IA99"/>
<feature type="compositionally biased region" description="Basic and acidic residues" evidence="4">
    <location>
        <begin position="835"/>
        <end position="847"/>
    </location>
</feature>
<sequence>MAFLTSKGASSSSFTHRCRYDVFLSFRGEDTRNGFTSHLNGILRHNGINTFIDDELRRGEEISTELLEAIEIFYKVDPSEVRSQKGKFGEALAKHEEKFKDNMKKVQRWRAALNEAGNLSGWHYQNDRPQFKFIQEIFAEISSAKLNCKQVFVVKYPIGIDSRVEEINWHLDIESNDVRMLVIHGLPGIGGRNLKVHGVFKRIDVIMEMLGHKRILLILDDVDKLVQVENLLGGCFQFASGSRIIITTREEKVLATLREDCHLTYHKYMVKELDEHESRELFCQHAFKRDKPKEDYSDLVDQFIHYAKGLPLALKIIATDLYERNIRCWKSALDKYNRIPNPNIQEVLKISYDGLDQTQRDIFLDIACFLKGFHKDVVVDILQSCNFCDPYYDLEKLIDKCLIVVTEHDNISMHDLMQQMGMEIVRQESEVPKKHRRLLCYEDAPEVLAGDMGSDEIRGITLCFPQPRNMQLDLEKMKSLKYLKVHNVICEDLKYLPNGLRLLDWREFPLSSLPSNFVLQNLVALNMPGSQIQLDGHFERCRFETLKYMDFPSCKNIRKVPDLLMIAPNIKKLDLYNCENLVEVHDSVGLLNKLEYWSLSNCKNLKILPRSLQLKSLKTFYLYGCESLEKFPDIQQGTERSALPSSELQGSLKLTICCKNLKELPSSISNLQNLSSLGISTKTEEQSGESAWTRSPDQWIKLNFDASCDQNNVGLAMVLRDQEGNGRVIRRGISLCNSKPGWEWKSIMKGYFSFGFFHIENASSGVFYLFLYLEFIDLGDNDAVVEYKQLGQEQSGFGNVKIGRFLSWLKDVAYENLVPLWRKEEEKDDGAAMDACKEPDQAGREVEAENETTDDGALNEDWGKKDEEREVEAENEASPICEKNGENRDDGGVKERCKEKEEEKVLQLNSLRRRERKRKKKRKRRGRGTLYLKKKEEKGDKAYVHDGDGAQEEMHAENKIVQLSTIKENVMQKSSAVVSDDKVPDEMVRHERLKDMFEKIIYQPKESDLVESLVLCFFHEKNWQTR</sequence>
<dbReference type="InterPro" id="IPR032675">
    <property type="entry name" value="LRR_dom_sf"/>
</dbReference>
<evidence type="ECO:0000256" key="1">
    <source>
        <dbReference type="ARBA" id="ARBA00022614"/>
    </source>
</evidence>
<dbReference type="Gene3D" id="3.40.50.10140">
    <property type="entry name" value="Toll/interleukin-1 receptor homology (TIR) domain"/>
    <property type="match status" value="2"/>
</dbReference>
<dbReference type="Gene3D" id="3.40.50.300">
    <property type="entry name" value="P-loop containing nucleotide triphosphate hydrolases"/>
    <property type="match status" value="1"/>
</dbReference>
<protein>
    <recommendedName>
        <fullName evidence="5">TIR domain-containing protein</fullName>
    </recommendedName>
</protein>
<dbReference type="InterPro" id="IPR000157">
    <property type="entry name" value="TIR_dom"/>
</dbReference>
<feature type="compositionally biased region" description="Basic residues" evidence="4">
    <location>
        <begin position="911"/>
        <end position="927"/>
    </location>
</feature>
<dbReference type="GO" id="GO:0007165">
    <property type="term" value="P:signal transduction"/>
    <property type="evidence" value="ECO:0007669"/>
    <property type="project" value="InterPro"/>
</dbReference>
<reference evidence="6" key="1">
    <citation type="submission" date="2018-02" db="EMBL/GenBank/DDBJ databases">
        <authorList>
            <person name="Cohen D.B."/>
            <person name="Kent A.D."/>
        </authorList>
    </citation>
    <scope>NUCLEOTIDE SEQUENCE</scope>
</reference>
<dbReference type="SMART" id="SM00255">
    <property type="entry name" value="TIR"/>
    <property type="match status" value="1"/>
</dbReference>
<dbReference type="SUPFAM" id="SSF52058">
    <property type="entry name" value="L domain-like"/>
    <property type="match status" value="1"/>
</dbReference>
<evidence type="ECO:0000256" key="4">
    <source>
        <dbReference type="SAM" id="MobiDB-lite"/>
    </source>
</evidence>
<dbReference type="Pfam" id="PF01582">
    <property type="entry name" value="TIR"/>
    <property type="match status" value="1"/>
</dbReference>
<dbReference type="Gene3D" id="3.80.10.10">
    <property type="entry name" value="Ribonuclease Inhibitor"/>
    <property type="match status" value="1"/>
</dbReference>
<accession>A0A2N9IA99</accession>
<dbReference type="GO" id="GO:0043531">
    <property type="term" value="F:ADP binding"/>
    <property type="evidence" value="ECO:0007669"/>
    <property type="project" value="InterPro"/>
</dbReference>
<name>A0A2N9IA99_FAGSY</name>
<gene>
    <name evidence="6" type="ORF">FSB_LOCUS48956</name>
</gene>
<evidence type="ECO:0000259" key="5">
    <source>
        <dbReference type="PROSITE" id="PS50104"/>
    </source>
</evidence>
<keyword evidence="2" id="KW-0677">Repeat</keyword>